<keyword evidence="3 6" id="KW-1133">Transmembrane helix</keyword>
<feature type="domain" description="NADH:quinone oxidoreductase/Mrp antiporter transmembrane" evidence="7">
    <location>
        <begin position="133"/>
        <end position="419"/>
    </location>
</feature>
<proteinExistence type="predicted"/>
<evidence type="ECO:0000256" key="6">
    <source>
        <dbReference type="SAM" id="Phobius"/>
    </source>
</evidence>
<keyword evidence="2 5" id="KW-0812">Transmembrane</keyword>
<feature type="transmembrane region" description="Helical" evidence="6">
    <location>
        <begin position="70"/>
        <end position="96"/>
    </location>
</feature>
<comment type="subcellular location">
    <subcellularLocation>
        <location evidence="1">Endomembrane system</location>
        <topology evidence="1">Multi-pass membrane protein</topology>
    </subcellularLocation>
    <subcellularLocation>
        <location evidence="5">Membrane</location>
        <topology evidence="5">Multi-pass membrane protein</topology>
    </subcellularLocation>
</comment>
<dbReference type="Pfam" id="PF00662">
    <property type="entry name" value="Proton_antipo_N"/>
    <property type="match status" value="1"/>
</dbReference>
<feature type="transmembrane region" description="Helical" evidence="6">
    <location>
        <begin position="414"/>
        <end position="437"/>
    </location>
</feature>
<accession>A0AAU8H0U4</accession>
<feature type="transmembrane region" description="Helical" evidence="6">
    <location>
        <begin position="208"/>
        <end position="231"/>
    </location>
</feature>
<dbReference type="InterPro" id="IPR003945">
    <property type="entry name" value="NU5C-like"/>
</dbReference>
<dbReference type="PRINTS" id="PR01434">
    <property type="entry name" value="NADHDHGNASE5"/>
</dbReference>
<dbReference type="GO" id="GO:0003954">
    <property type="term" value="F:NADH dehydrogenase activity"/>
    <property type="evidence" value="ECO:0007669"/>
    <property type="project" value="TreeGrafter"/>
</dbReference>
<organism evidence="9">
    <name type="scientific">Thermodesulfovibrio obliviosus</name>
    <dbReference type="NCBI Taxonomy" id="3118332"/>
    <lineage>
        <taxon>Bacteria</taxon>
        <taxon>Pseudomonadati</taxon>
        <taxon>Nitrospirota</taxon>
        <taxon>Thermodesulfovibrionia</taxon>
        <taxon>Thermodesulfovibrionales</taxon>
        <taxon>Thermodesulfovibrionaceae</taxon>
        <taxon>Thermodesulfovibrio</taxon>
    </lineage>
</organism>
<feature type="transmembrane region" description="Helical" evidence="6">
    <location>
        <begin position="243"/>
        <end position="262"/>
    </location>
</feature>
<name>A0AAU8H0U4_9BACT</name>
<dbReference type="EMBL" id="CP144374">
    <property type="protein sequence ID" value="XCH47815.1"/>
    <property type="molecule type" value="Genomic_DNA"/>
</dbReference>
<dbReference type="InterPro" id="IPR001750">
    <property type="entry name" value="ND/Mrp_TM"/>
</dbReference>
<dbReference type="GO" id="GO:0008137">
    <property type="term" value="F:NADH dehydrogenase (ubiquinone) activity"/>
    <property type="evidence" value="ECO:0007669"/>
    <property type="project" value="InterPro"/>
</dbReference>
<dbReference type="GO" id="GO:0016020">
    <property type="term" value="C:membrane"/>
    <property type="evidence" value="ECO:0007669"/>
    <property type="project" value="UniProtKB-SubCell"/>
</dbReference>
<dbReference type="Pfam" id="PF00361">
    <property type="entry name" value="Proton_antipo_M"/>
    <property type="match status" value="1"/>
</dbReference>
<evidence type="ECO:0000256" key="2">
    <source>
        <dbReference type="ARBA" id="ARBA00022692"/>
    </source>
</evidence>
<dbReference type="PANTHER" id="PTHR42829">
    <property type="entry name" value="NADH-UBIQUINONE OXIDOREDUCTASE CHAIN 5"/>
    <property type="match status" value="1"/>
</dbReference>
<dbReference type="GO" id="GO:0015990">
    <property type="term" value="P:electron transport coupled proton transport"/>
    <property type="evidence" value="ECO:0007669"/>
    <property type="project" value="TreeGrafter"/>
</dbReference>
<feature type="transmembrane region" description="Helical" evidence="6">
    <location>
        <begin position="372"/>
        <end position="394"/>
    </location>
</feature>
<sequence>MDFLALTLIMPFIGALLAYLFKNKAEFISSLFSLITLLFSIFSIFETSFSKVKIYYTFSLFKWLSAELNFGLLCDPLTSILLILITVIGFFVIFYSQGYLSPLNVEHQFYKPYGSYYFLMLLFIGAMVGIVTAVNFLQLFFFWEITTLCSWALISYTKEKKALFSGLKAFIMTHIGGIGFLIALALMYYQAKSFDFSVIDSLSSSSKFIVFVLLFFAATAKSAQIPLFTWLPDAMVAPTPVSAYLHAAAMVKAGVYLMARIYLSNYYLTENEAFVVGIIAISTMMLSVILYYFQDDLKKLLAYSTVGHLGYIFLGVSLGIYGSKTAGVGGIFHVINHGFAKGLLFLSVGGVAYVTGSKSIKELQGVSKKFPLFTGCFLIGMFAIIGVPPFSGFWSKFMIFTGAFEIKNLSANVFGVVAILESILAFCWYIFVGHKVFFGEASEKVMKASNKVPLSMKFSLIMLLILSLISPLIGYPFIEVLVGGR</sequence>
<dbReference type="RefSeq" id="WP_353685476.1">
    <property type="nucleotide sequence ID" value="NZ_CP144374.1"/>
</dbReference>
<feature type="transmembrane region" description="Helical" evidence="6">
    <location>
        <begin position="116"/>
        <end position="142"/>
    </location>
</feature>
<gene>
    <name evidence="9" type="ORF">V4D31_05540</name>
</gene>
<keyword evidence="4 6" id="KW-0472">Membrane</keyword>
<feature type="transmembrane region" description="Helical" evidence="6">
    <location>
        <begin position="300"/>
        <end position="322"/>
    </location>
</feature>
<evidence type="ECO:0000256" key="4">
    <source>
        <dbReference type="ARBA" id="ARBA00023136"/>
    </source>
</evidence>
<evidence type="ECO:0000256" key="1">
    <source>
        <dbReference type="ARBA" id="ARBA00004127"/>
    </source>
</evidence>
<dbReference type="KEGG" id="tob:V4D31_05540"/>
<feature type="domain" description="NADH-Ubiquinone oxidoreductase (complex I) chain 5 N-terminal" evidence="8">
    <location>
        <begin position="67"/>
        <end position="101"/>
    </location>
</feature>
<dbReference type="NCBIfam" id="NF005097">
    <property type="entry name" value="PRK06525.1"/>
    <property type="match status" value="1"/>
</dbReference>
<dbReference type="InterPro" id="IPR001516">
    <property type="entry name" value="Proton_antipo_N"/>
</dbReference>
<evidence type="ECO:0000259" key="7">
    <source>
        <dbReference type="Pfam" id="PF00361"/>
    </source>
</evidence>
<dbReference type="GO" id="GO:0012505">
    <property type="term" value="C:endomembrane system"/>
    <property type="evidence" value="ECO:0007669"/>
    <property type="project" value="UniProtKB-SubCell"/>
</dbReference>
<feature type="transmembrane region" description="Helical" evidence="6">
    <location>
        <begin position="274"/>
        <end position="293"/>
    </location>
</feature>
<protein>
    <submittedName>
        <fullName evidence="9">Hydrogenase 4 subunit D</fullName>
    </submittedName>
</protein>
<feature type="transmembrane region" description="Helical" evidence="6">
    <location>
        <begin position="163"/>
        <end position="188"/>
    </location>
</feature>
<dbReference type="AlphaFoldDB" id="A0AAU8H0U4"/>
<feature type="transmembrane region" description="Helical" evidence="6">
    <location>
        <begin position="458"/>
        <end position="478"/>
    </location>
</feature>
<feature type="transmembrane region" description="Helical" evidence="6">
    <location>
        <begin position="28"/>
        <end position="49"/>
    </location>
</feature>
<evidence type="ECO:0000313" key="9">
    <source>
        <dbReference type="EMBL" id="XCH47815.1"/>
    </source>
</evidence>
<dbReference type="PANTHER" id="PTHR42829:SF2">
    <property type="entry name" value="NADH-UBIQUINONE OXIDOREDUCTASE CHAIN 5"/>
    <property type="match status" value="1"/>
</dbReference>
<evidence type="ECO:0000256" key="3">
    <source>
        <dbReference type="ARBA" id="ARBA00022989"/>
    </source>
</evidence>
<evidence type="ECO:0000256" key="5">
    <source>
        <dbReference type="RuleBase" id="RU000320"/>
    </source>
</evidence>
<feature type="transmembrane region" description="Helical" evidence="6">
    <location>
        <begin position="342"/>
        <end position="360"/>
    </location>
</feature>
<evidence type="ECO:0000259" key="8">
    <source>
        <dbReference type="Pfam" id="PF00662"/>
    </source>
</evidence>
<dbReference type="GO" id="GO:0042773">
    <property type="term" value="P:ATP synthesis coupled electron transport"/>
    <property type="evidence" value="ECO:0007669"/>
    <property type="project" value="InterPro"/>
</dbReference>
<reference evidence="9" key="1">
    <citation type="submission" date="2024-01" db="EMBL/GenBank/DDBJ databases">
        <title>The first autotrophic representatives of the genus Thermodesulfovibrio.</title>
        <authorList>
            <person name="Maltseva A.I."/>
            <person name="Elcheninov A.G."/>
            <person name="Kublanov I.V."/>
            <person name="Lebedinsky A.V."/>
            <person name="Frolov E.N."/>
        </authorList>
    </citation>
    <scope>NUCLEOTIDE SEQUENCE</scope>
    <source>
        <strain evidence="9">3462-1</strain>
    </source>
</reference>